<gene>
    <name evidence="8" type="primary">hisZ</name>
    <name evidence="11" type="ordered locus">Deipe_0428</name>
</gene>
<dbReference type="NCBIfam" id="TIGR00443">
    <property type="entry name" value="hisZ_biosyn_reg"/>
    <property type="match status" value="1"/>
</dbReference>
<feature type="binding site" evidence="9">
    <location>
        <position position="255"/>
    </location>
    <ligand>
        <name>L-histidine</name>
        <dbReference type="ChEBI" id="CHEBI:57595"/>
    </ligand>
</feature>
<dbReference type="PANTHER" id="PTHR43707:SF1">
    <property type="entry name" value="HISTIDINE--TRNA LIGASE, MITOCHONDRIAL-RELATED"/>
    <property type="match status" value="1"/>
</dbReference>
<evidence type="ECO:0000256" key="6">
    <source>
        <dbReference type="ARBA" id="ARBA00022490"/>
    </source>
</evidence>
<comment type="function">
    <text evidence="7 8">Required for the first step of histidine biosynthesis. May allow the feedback regulation of ATP phosphoribosyltransferase activity by histidine.</text>
</comment>
<dbReference type="HAMAP" id="MF_00125">
    <property type="entry name" value="HisZ"/>
    <property type="match status" value="1"/>
</dbReference>
<feature type="binding site" evidence="9">
    <location>
        <position position="102"/>
    </location>
    <ligand>
        <name>L-histidine</name>
        <dbReference type="ChEBI" id="CHEBI:57595"/>
    </ligand>
</feature>
<name>K9ZWR7_DEIPD</name>
<comment type="miscellaneous">
    <text evidence="8">This function is generally fulfilled by the C-terminal part of HisG, which is missing in some bacteria such as this one.</text>
</comment>
<dbReference type="InterPro" id="IPR045864">
    <property type="entry name" value="aa-tRNA-synth_II/BPL/LPL"/>
</dbReference>
<evidence type="ECO:0000256" key="1">
    <source>
        <dbReference type="ARBA" id="ARBA00004496"/>
    </source>
</evidence>
<dbReference type="InterPro" id="IPR006195">
    <property type="entry name" value="aa-tRNA-synth_II"/>
</dbReference>
<dbReference type="STRING" id="937777.Deipe_0428"/>
<feature type="domain" description="Aminoacyl-transfer RNA synthetases class-II family profile" evidence="10">
    <location>
        <begin position="1"/>
        <end position="302"/>
    </location>
</feature>
<dbReference type="UniPathway" id="UPA00031">
    <property type="reaction ID" value="UER00006"/>
</dbReference>
<dbReference type="GO" id="GO:0016757">
    <property type="term" value="F:glycosyltransferase activity"/>
    <property type="evidence" value="ECO:0007669"/>
    <property type="project" value="UniProtKB-KW"/>
</dbReference>
<dbReference type="CDD" id="cd00773">
    <property type="entry name" value="HisRS-like_core"/>
    <property type="match status" value="1"/>
</dbReference>
<evidence type="ECO:0000256" key="7">
    <source>
        <dbReference type="ARBA" id="ARBA00025246"/>
    </source>
</evidence>
<dbReference type="SUPFAM" id="SSF55681">
    <property type="entry name" value="Class II aaRS and biotin synthetases"/>
    <property type="match status" value="1"/>
</dbReference>
<feature type="binding site" evidence="9">
    <location>
        <position position="116"/>
    </location>
    <ligand>
        <name>L-histidine</name>
        <dbReference type="ChEBI" id="CHEBI:57595"/>
    </ligand>
</feature>
<dbReference type="AlphaFoldDB" id="K9ZWR7"/>
<reference evidence="12" key="1">
    <citation type="submission" date="2012-03" db="EMBL/GenBank/DDBJ databases">
        <title>Complete sequence of chromosome of Deinococcus peraridilitoris DSM 19664.</title>
        <authorList>
            <person name="Lucas S."/>
            <person name="Copeland A."/>
            <person name="Lapidus A."/>
            <person name="Glavina del Rio T."/>
            <person name="Dalin E."/>
            <person name="Tice H."/>
            <person name="Bruce D."/>
            <person name="Goodwin L."/>
            <person name="Pitluck S."/>
            <person name="Peters L."/>
            <person name="Mikhailova N."/>
            <person name="Lu M."/>
            <person name="Kyrpides N."/>
            <person name="Mavromatis K."/>
            <person name="Ivanova N."/>
            <person name="Brettin T."/>
            <person name="Detter J.C."/>
            <person name="Han C."/>
            <person name="Larimer F."/>
            <person name="Land M."/>
            <person name="Hauser L."/>
            <person name="Markowitz V."/>
            <person name="Cheng J.-F."/>
            <person name="Hugenholtz P."/>
            <person name="Woyke T."/>
            <person name="Wu D."/>
            <person name="Pukall R."/>
            <person name="Steenblock K."/>
            <person name="Brambilla E."/>
            <person name="Klenk H.-P."/>
            <person name="Eisen J.A."/>
        </authorList>
    </citation>
    <scope>NUCLEOTIDE SEQUENCE [LARGE SCALE GENOMIC DNA]</scope>
    <source>
        <strain evidence="12">DSM 19664 / LMG 22246 / CIP 109416 / KR-200</strain>
    </source>
</reference>
<keyword evidence="6 8" id="KW-0963">Cytoplasm</keyword>
<dbReference type="PIRSF" id="PIRSF001549">
    <property type="entry name" value="His-tRNA_synth"/>
    <property type="match status" value="1"/>
</dbReference>
<comment type="subunit">
    <text evidence="4 8">Heteromultimer composed of HisG and HisZ subunits.</text>
</comment>
<comment type="subcellular location">
    <subcellularLocation>
        <location evidence="1 8">Cytoplasm</location>
    </subcellularLocation>
</comment>
<dbReference type="HOGENOM" id="CLU_025113_0_2_0"/>
<comment type="pathway">
    <text evidence="2 8">Amino-acid biosynthesis; L-histidine biosynthesis; L-histidine from 5-phospho-alpha-D-ribose 1-diphosphate: step 1/9.</text>
</comment>
<dbReference type="KEGG" id="dpd:Deipe_0428"/>
<feature type="binding site" evidence="9">
    <location>
        <position position="120"/>
    </location>
    <ligand>
        <name>L-histidine</name>
        <dbReference type="ChEBI" id="CHEBI:57595"/>
    </ligand>
</feature>
<sequence>MIIPEGTRDVLPPEWAWRQALVRELQLHFHAWGYQGVSVPALELHDPAHPQEARAFKLIDREGAVLSLRSEFTTAVGRLVRTRFPDHPYPLRLQYGGKLWLRHQTSEPGRLREFTQIGVELVGITSARADAELLELARSGLARVGVQAKLEIGHPGFVDAVMEDCGLPEADRGALHAAIDRKAMPEVRSLLARHALDRDAAQVLETLPELYGGPEVLAEARALPLGTRASGVVQRLEDITALYGSPLLFDLGMSRRYEYYTGFTFRAYSAGMSQPLLGGGRYDTGIPGAGFALGLERLTLALGAPPQGHEAVLALDFASLRWAHAQGLSAELAWTDDIVELTRYAQSRGITHVAQGEKLQDLGALT</sequence>
<dbReference type="PATRIC" id="fig|937777.3.peg.437"/>
<dbReference type="EMBL" id="CP003382">
    <property type="protein sequence ID" value="AFZ66026.1"/>
    <property type="molecule type" value="Genomic_DNA"/>
</dbReference>
<keyword evidence="11" id="KW-0328">Glycosyltransferase</keyword>
<dbReference type="InterPro" id="IPR041715">
    <property type="entry name" value="HisRS-like_core"/>
</dbReference>
<evidence type="ECO:0000256" key="4">
    <source>
        <dbReference type="ARBA" id="ARBA00011496"/>
    </source>
</evidence>
<dbReference type="InterPro" id="IPR004517">
    <property type="entry name" value="HisZ"/>
</dbReference>
<protein>
    <recommendedName>
        <fullName evidence="5 8">ATP phosphoribosyltransferase regulatory subunit</fullName>
    </recommendedName>
</protein>
<dbReference type="Proteomes" id="UP000010467">
    <property type="component" value="Chromosome"/>
</dbReference>
<dbReference type="RefSeq" id="WP_015234336.1">
    <property type="nucleotide sequence ID" value="NC_019793.1"/>
</dbReference>
<dbReference type="PROSITE" id="PS50862">
    <property type="entry name" value="AA_TRNA_LIGASE_II"/>
    <property type="match status" value="1"/>
</dbReference>
<dbReference type="GO" id="GO:0004821">
    <property type="term" value="F:histidine-tRNA ligase activity"/>
    <property type="evidence" value="ECO:0007669"/>
    <property type="project" value="TreeGrafter"/>
</dbReference>
<dbReference type="InterPro" id="IPR004516">
    <property type="entry name" value="HisRS/HisZ"/>
</dbReference>
<evidence type="ECO:0000259" key="10">
    <source>
        <dbReference type="PROSITE" id="PS50862"/>
    </source>
</evidence>
<dbReference type="Gene3D" id="3.30.930.10">
    <property type="entry name" value="Bira Bifunctional Protein, Domain 2"/>
    <property type="match status" value="1"/>
</dbReference>
<feature type="binding site" evidence="9">
    <location>
        <begin position="71"/>
        <end position="73"/>
    </location>
    <ligand>
        <name>L-histidine</name>
        <dbReference type="ChEBI" id="CHEBI:57595"/>
    </ligand>
</feature>
<evidence type="ECO:0000256" key="3">
    <source>
        <dbReference type="ARBA" id="ARBA00005539"/>
    </source>
</evidence>
<feature type="binding site" evidence="9">
    <location>
        <begin position="259"/>
        <end position="260"/>
    </location>
    <ligand>
        <name>L-histidine</name>
        <dbReference type="ChEBI" id="CHEBI:57595"/>
    </ligand>
</feature>
<keyword evidence="8" id="KW-0028">Amino-acid biosynthesis</keyword>
<dbReference type="OrthoDB" id="9800814at2"/>
<dbReference type="PANTHER" id="PTHR43707">
    <property type="entry name" value="HISTIDYL-TRNA SYNTHETASE"/>
    <property type="match status" value="1"/>
</dbReference>
<dbReference type="GO" id="GO:0006427">
    <property type="term" value="P:histidyl-tRNA aminoacylation"/>
    <property type="evidence" value="ECO:0007669"/>
    <property type="project" value="TreeGrafter"/>
</dbReference>
<dbReference type="eggNOG" id="COG3705">
    <property type="taxonomic scope" value="Bacteria"/>
</dbReference>
<dbReference type="GO" id="GO:0005737">
    <property type="term" value="C:cytoplasm"/>
    <property type="evidence" value="ECO:0007669"/>
    <property type="project" value="UniProtKB-SubCell"/>
</dbReference>
<evidence type="ECO:0000313" key="12">
    <source>
        <dbReference type="Proteomes" id="UP000010467"/>
    </source>
</evidence>
<dbReference type="GO" id="GO:0000105">
    <property type="term" value="P:L-histidine biosynthetic process"/>
    <property type="evidence" value="ECO:0007669"/>
    <property type="project" value="UniProtKB-UniRule"/>
</dbReference>
<evidence type="ECO:0000256" key="8">
    <source>
        <dbReference type="HAMAP-Rule" id="MF_00125"/>
    </source>
</evidence>
<keyword evidence="11" id="KW-0808">Transferase</keyword>
<accession>K9ZWR7</accession>
<organism evidence="11 12">
    <name type="scientific">Deinococcus peraridilitoris (strain DSM 19664 / LMG 22246 / CIP 109416 / KR-200)</name>
    <dbReference type="NCBI Taxonomy" id="937777"/>
    <lineage>
        <taxon>Bacteria</taxon>
        <taxon>Thermotogati</taxon>
        <taxon>Deinococcota</taxon>
        <taxon>Deinococci</taxon>
        <taxon>Deinococcales</taxon>
        <taxon>Deinococcaceae</taxon>
        <taxon>Deinococcus</taxon>
    </lineage>
</organism>
<evidence type="ECO:0000256" key="9">
    <source>
        <dbReference type="PIRSR" id="PIRSR001549-1"/>
    </source>
</evidence>
<comment type="similarity">
    <text evidence="3 8">Belongs to the class-II aminoacyl-tRNA synthetase family. HisZ subfamily.</text>
</comment>
<evidence type="ECO:0000256" key="5">
    <source>
        <dbReference type="ARBA" id="ARBA00020397"/>
    </source>
</evidence>
<evidence type="ECO:0000313" key="11">
    <source>
        <dbReference type="EMBL" id="AFZ66026.1"/>
    </source>
</evidence>
<proteinExistence type="inferred from homology"/>
<evidence type="ECO:0000256" key="2">
    <source>
        <dbReference type="ARBA" id="ARBA00004667"/>
    </source>
</evidence>
<dbReference type="Pfam" id="PF13393">
    <property type="entry name" value="tRNA-synt_His"/>
    <property type="match status" value="1"/>
</dbReference>
<keyword evidence="12" id="KW-1185">Reference proteome</keyword>
<keyword evidence="8" id="KW-0368">Histidine biosynthesis</keyword>